<evidence type="ECO:0000313" key="1">
    <source>
        <dbReference type="EMBL" id="SUU88565.1"/>
    </source>
</evidence>
<organism evidence="1 2">
    <name type="scientific">Aminobacter aminovorans</name>
    <name type="common">Chelatobacter heintzii</name>
    <dbReference type="NCBI Taxonomy" id="83263"/>
    <lineage>
        <taxon>Bacteria</taxon>
        <taxon>Pseudomonadati</taxon>
        <taxon>Pseudomonadota</taxon>
        <taxon>Alphaproteobacteria</taxon>
        <taxon>Hyphomicrobiales</taxon>
        <taxon>Phyllobacteriaceae</taxon>
        <taxon>Aminobacter</taxon>
    </lineage>
</organism>
<name>A0A380WIH1_AMIAI</name>
<protein>
    <submittedName>
        <fullName evidence="1">Uncharacterized protein</fullName>
    </submittedName>
</protein>
<evidence type="ECO:0000313" key="2">
    <source>
        <dbReference type="Proteomes" id="UP000254701"/>
    </source>
</evidence>
<dbReference type="EMBL" id="UFSM01000001">
    <property type="protein sequence ID" value="SUU88565.1"/>
    <property type="molecule type" value="Genomic_DNA"/>
</dbReference>
<proteinExistence type="predicted"/>
<dbReference type="AlphaFoldDB" id="A0A380WIH1"/>
<reference evidence="1 2" key="1">
    <citation type="submission" date="2018-06" db="EMBL/GenBank/DDBJ databases">
        <authorList>
            <consortium name="Pathogen Informatics"/>
            <person name="Doyle S."/>
        </authorList>
    </citation>
    <scope>NUCLEOTIDE SEQUENCE [LARGE SCALE GENOMIC DNA]</scope>
    <source>
        <strain evidence="1 2">NCTC10684</strain>
    </source>
</reference>
<dbReference type="Proteomes" id="UP000254701">
    <property type="component" value="Unassembled WGS sequence"/>
</dbReference>
<gene>
    <name evidence="1" type="ORF">NCTC10684_01789</name>
</gene>
<sequence length="67" mass="6985">MKFSEGPVVAPLLYSSPAFAAFHRATGTMDLQRKPASHPLAAATASTSALAAALESISPLKWRVTTS</sequence>
<accession>A0A380WIH1</accession>